<proteinExistence type="predicted"/>
<dbReference type="AlphaFoldDB" id="A0A6J1FCP7"/>
<feature type="transmembrane region" description="Helical" evidence="2">
    <location>
        <begin position="21"/>
        <end position="40"/>
    </location>
</feature>
<keyword evidence="4" id="KW-1185">Reference proteome</keyword>
<evidence type="ECO:0000256" key="2">
    <source>
        <dbReference type="SAM" id="Phobius"/>
    </source>
</evidence>
<evidence type="ECO:0000313" key="5">
    <source>
        <dbReference type="RefSeq" id="XP_022936233.1"/>
    </source>
</evidence>
<dbReference type="Pfam" id="PF07741">
    <property type="entry name" value="BRF1"/>
    <property type="match status" value="1"/>
</dbReference>
<keyword evidence="2" id="KW-0812">Transmembrane</keyword>
<evidence type="ECO:0000259" key="3">
    <source>
        <dbReference type="Pfam" id="PF07741"/>
    </source>
</evidence>
<organism evidence="4 5">
    <name type="scientific">Cucurbita moschata</name>
    <name type="common">Winter crookneck squash</name>
    <name type="synonym">Cucurbita pepo var. moschata</name>
    <dbReference type="NCBI Taxonomy" id="3662"/>
    <lineage>
        <taxon>Eukaryota</taxon>
        <taxon>Viridiplantae</taxon>
        <taxon>Streptophyta</taxon>
        <taxon>Embryophyta</taxon>
        <taxon>Tracheophyta</taxon>
        <taxon>Spermatophyta</taxon>
        <taxon>Magnoliopsida</taxon>
        <taxon>eudicotyledons</taxon>
        <taxon>Gunneridae</taxon>
        <taxon>Pentapetalae</taxon>
        <taxon>rosids</taxon>
        <taxon>fabids</taxon>
        <taxon>Cucurbitales</taxon>
        <taxon>Cucurbitaceae</taxon>
        <taxon>Cucurbiteae</taxon>
        <taxon>Cucurbita</taxon>
    </lineage>
</organism>
<evidence type="ECO:0000313" key="4">
    <source>
        <dbReference type="Proteomes" id="UP000504609"/>
    </source>
</evidence>
<name>A0A6J1FCP7_CUCMO</name>
<dbReference type="KEGG" id="cmos:111442904"/>
<feature type="compositionally biased region" description="Acidic residues" evidence="1">
    <location>
        <begin position="232"/>
        <end position="246"/>
    </location>
</feature>
<feature type="compositionally biased region" description="Polar residues" evidence="1">
    <location>
        <begin position="201"/>
        <end position="218"/>
    </location>
</feature>
<gene>
    <name evidence="5" type="primary">LOC111442904</name>
</gene>
<keyword evidence="2" id="KW-1133">Transmembrane helix</keyword>
<dbReference type="GeneID" id="111442904"/>
<dbReference type="Proteomes" id="UP000504609">
    <property type="component" value="Unplaced"/>
</dbReference>
<protein>
    <submittedName>
        <fullName evidence="5">Uncharacterized protein LOC111442904</fullName>
    </submittedName>
</protein>
<dbReference type="InterPro" id="IPR011665">
    <property type="entry name" value="BRF1_TBP-bd_dom"/>
</dbReference>
<reference evidence="5" key="1">
    <citation type="submission" date="2025-08" db="UniProtKB">
        <authorList>
            <consortium name="RefSeq"/>
        </authorList>
    </citation>
    <scope>IDENTIFICATION</scope>
    <source>
        <tissue evidence="5">Young leaves</tissue>
    </source>
</reference>
<dbReference type="RefSeq" id="XP_022936233.1">
    <property type="nucleotide sequence ID" value="XM_023080465.1"/>
</dbReference>
<feature type="domain" description="Brf1 TBP-binding" evidence="3">
    <location>
        <begin position="90"/>
        <end position="187"/>
    </location>
</feature>
<accession>A0A6J1FCP7</accession>
<keyword evidence="2" id="KW-0472">Membrane</keyword>
<evidence type="ECO:0000256" key="1">
    <source>
        <dbReference type="SAM" id="MobiDB-lite"/>
    </source>
</evidence>
<dbReference type="Gene3D" id="1.20.5.650">
    <property type="entry name" value="Single helix bin"/>
    <property type="match status" value="1"/>
</dbReference>
<feature type="region of interest" description="Disordered" evidence="1">
    <location>
        <begin position="189"/>
        <end position="275"/>
    </location>
</feature>
<sequence>MGRVMRQRIVVEIPNFCSTSFRVLLLTGGSSAYLFFSVPFSSAESDLLLSARFGSLISIMKTAEASLFSLLCKHKDEDSSSDDESEDLGDVLDSEVKTYLNTKEETHYKKIIWEQMNKDYLQEQAAKKEGHDVVGAAAIVKKSKKRQRITEAPINKPAQAETDTTREILTKKRLSSKFNFDVLDKLFTDTPAPDSSKKQEASSFEENSLSTQNHSTNQLEEDLEGNNHVDTISEENAIDFEDEDPPEAYGNEYYDYENEEEYGYGYGDYGGEEED</sequence>